<feature type="non-terminal residue" evidence="1">
    <location>
        <position position="27"/>
    </location>
</feature>
<comment type="caution">
    <text evidence="1">The sequence shown here is derived from an EMBL/GenBank/DDBJ whole genome shotgun (WGS) entry which is preliminary data.</text>
</comment>
<gene>
    <name evidence="1" type="ORF">HNP97_000990</name>
</gene>
<dbReference type="EMBL" id="JACHIQ010000002">
    <property type="protein sequence ID" value="MBB6067480.1"/>
    <property type="molecule type" value="Genomic_DNA"/>
</dbReference>
<proteinExistence type="predicted"/>
<evidence type="ECO:0000313" key="1">
    <source>
        <dbReference type="EMBL" id="MBB6067480.1"/>
    </source>
</evidence>
<dbReference type="AlphaFoldDB" id="A0A7J9S1B2"/>
<dbReference type="Proteomes" id="UP000584706">
    <property type="component" value="Unassembled WGS sequence"/>
</dbReference>
<sequence length="27" mass="2835">MLFLSSYSTKTGPFAVHFTVIGSLGSS</sequence>
<name>A0A7J9S1B2_METMI</name>
<reference evidence="1 2" key="1">
    <citation type="submission" date="2020-08" db="EMBL/GenBank/DDBJ databases">
        <title>Genomic Encyclopedia of Type Strains, Phase IV (KMG-V): Genome sequencing to study the core and pangenomes of soil and plant-associated prokaryotes.</title>
        <authorList>
            <person name="Whitman W."/>
        </authorList>
    </citation>
    <scope>NUCLEOTIDE SEQUENCE [LARGE SCALE GENOMIC DNA]</scope>
    <source>
        <strain evidence="1 2">DSM 7078</strain>
    </source>
</reference>
<protein>
    <submittedName>
        <fullName evidence="1">Uncharacterized protein</fullName>
    </submittedName>
</protein>
<accession>A0A7J9S1B2</accession>
<organism evidence="1 2">
    <name type="scientific">Methanococcus maripaludis</name>
    <name type="common">Methanococcus deltae</name>
    <dbReference type="NCBI Taxonomy" id="39152"/>
    <lineage>
        <taxon>Archaea</taxon>
        <taxon>Methanobacteriati</taxon>
        <taxon>Methanobacteriota</taxon>
        <taxon>Methanomada group</taxon>
        <taxon>Methanococci</taxon>
        <taxon>Methanococcales</taxon>
        <taxon>Methanococcaceae</taxon>
        <taxon>Methanococcus</taxon>
    </lineage>
</organism>
<evidence type="ECO:0000313" key="2">
    <source>
        <dbReference type="Proteomes" id="UP000584706"/>
    </source>
</evidence>